<proteinExistence type="predicted"/>
<dbReference type="Gene3D" id="3.40.50.300">
    <property type="entry name" value="P-loop containing nucleotide triphosphate hydrolases"/>
    <property type="match status" value="1"/>
</dbReference>
<dbReference type="GO" id="GO:0005524">
    <property type="term" value="F:ATP binding"/>
    <property type="evidence" value="ECO:0007669"/>
    <property type="project" value="InterPro"/>
</dbReference>
<protein>
    <recommendedName>
        <fullName evidence="1">DEAD/DEAH-box helicase domain-containing protein</fullName>
    </recommendedName>
</protein>
<evidence type="ECO:0000259" key="1">
    <source>
        <dbReference type="Pfam" id="PF00270"/>
    </source>
</evidence>
<dbReference type="InterPro" id="IPR027417">
    <property type="entry name" value="P-loop_NTPase"/>
</dbReference>
<name>A0A6A6ZKN3_9PLEO</name>
<dbReference type="OrthoDB" id="3925403at2759"/>
<dbReference type="EMBL" id="MU006239">
    <property type="protein sequence ID" value="KAF2820904.1"/>
    <property type="molecule type" value="Genomic_DNA"/>
</dbReference>
<keyword evidence="3" id="KW-1185">Reference proteome</keyword>
<dbReference type="AlphaFoldDB" id="A0A6A6ZKN3"/>
<reference evidence="2" key="1">
    <citation type="journal article" date="2020" name="Stud. Mycol.">
        <title>101 Dothideomycetes genomes: a test case for predicting lifestyles and emergence of pathogens.</title>
        <authorList>
            <person name="Haridas S."/>
            <person name="Albert R."/>
            <person name="Binder M."/>
            <person name="Bloem J."/>
            <person name="Labutti K."/>
            <person name="Salamov A."/>
            <person name="Andreopoulos B."/>
            <person name="Baker S."/>
            <person name="Barry K."/>
            <person name="Bills G."/>
            <person name="Bluhm B."/>
            <person name="Cannon C."/>
            <person name="Castanera R."/>
            <person name="Culley D."/>
            <person name="Daum C."/>
            <person name="Ezra D."/>
            <person name="Gonzalez J."/>
            <person name="Henrissat B."/>
            <person name="Kuo A."/>
            <person name="Liang C."/>
            <person name="Lipzen A."/>
            <person name="Lutzoni F."/>
            <person name="Magnuson J."/>
            <person name="Mondo S."/>
            <person name="Nolan M."/>
            <person name="Ohm R."/>
            <person name="Pangilinan J."/>
            <person name="Park H.-J."/>
            <person name="Ramirez L."/>
            <person name="Alfaro M."/>
            <person name="Sun H."/>
            <person name="Tritt A."/>
            <person name="Yoshinaga Y."/>
            <person name="Zwiers L.-H."/>
            <person name="Turgeon B."/>
            <person name="Goodwin S."/>
            <person name="Spatafora J."/>
            <person name="Crous P."/>
            <person name="Grigoriev I."/>
        </authorList>
    </citation>
    <scope>NUCLEOTIDE SEQUENCE</scope>
    <source>
        <strain evidence="2">CBS 113818</strain>
    </source>
</reference>
<organism evidence="2 3">
    <name type="scientific">Ophiobolus disseminans</name>
    <dbReference type="NCBI Taxonomy" id="1469910"/>
    <lineage>
        <taxon>Eukaryota</taxon>
        <taxon>Fungi</taxon>
        <taxon>Dikarya</taxon>
        <taxon>Ascomycota</taxon>
        <taxon>Pezizomycotina</taxon>
        <taxon>Dothideomycetes</taxon>
        <taxon>Pleosporomycetidae</taxon>
        <taxon>Pleosporales</taxon>
        <taxon>Pleosporineae</taxon>
        <taxon>Phaeosphaeriaceae</taxon>
        <taxon>Ophiobolus</taxon>
    </lineage>
</organism>
<dbReference type="Pfam" id="PF00270">
    <property type="entry name" value="DEAD"/>
    <property type="match status" value="1"/>
</dbReference>
<dbReference type="InterPro" id="IPR011545">
    <property type="entry name" value="DEAD/DEAH_box_helicase_dom"/>
</dbReference>
<feature type="domain" description="DEAD/DEAH-box helicase" evidence="1">
    <location>
        <begin position="2"/>
        <end position="51"/>
    </location>
</feature>
<accession>A0A6A6ZKN3</accession>
<feature type="non-terminal residue" evidence="2">
    <location>
        <position position="1"/>
    </location>
</feature>
<evidence type="ECO:0000313" key="3">
    <source>
        <dbReference type="Proteomes" id="UP000799424"/>
    </source>
</evidence>
<evidence type="ECO:0000313" key="2">
    <source>
        <dbReference type="EMBL" id="KAF2820904.1"/>
    </source>
</evidence>
<dbReference type="SUPFAM" id="SSF52540">
    <property type="entry name" value="P-loop containing nucleoside triphosphate hydrolases"/>
    <property type="match status" value="1"/>
</dbReference>
<gene>
    <name evidence="2" type="ORF">CC86DRAFT_303884</name>
</gene>
<dbReference type="Proteomes" id="UP000799424">
    <property type="component" value="Unassembled WGS sequence"/>
</dbReference>
<dbReference type="GO" id="GO:0003676">
    <property type="term" value="F:nucleic acid binding"/>
    <property type="evidence" value="ECO:0007669"/>
    <property type="project" value="InterPro"/>
</dbReference>
<sequence length="106" mass="11446">VVLPTAGGKSLLFTIPAVLDESGVTVVVIPYRALLDNAVSKLTKKGIDCIEWTYAARTTYAKVVFVSADIAGEAAFLQYGRNLMLDDSATYIRAATVRPTICYRVS</sequence>